<comment type="cofactor">
    <cofactor evidence="7">
        <name>Mg(2+)</name>
        <dbReference type="ChEBI" id="CHEBI:18420"/>
    </cofactor>
</comment>
<feature type="transmembrane region" description="Helical" evidence="8">
    <location>
        <begin position="188"/>
        <end position="205"/>
    </location>
</feature>
<feature type="transmembrane region" description="Helical" evidence="8">
    <location>
        <begin position="217"/>
        <end position="235"/>
    </location>
</feature>
<evidence type="ECO:0000256" key="7">
    <source>
        <dbReference type="PIRSR" id="PIRSR600715-1"/>
    </source>
</evidence>
<comment type="caution">
    <text evidence="9">The sequence shown here is derived from an EMBL/GenBank/DDBJ whole genome shotgun (WGS) entry which is preliminary data.</text>
</comment>
<dbReference type="GO" id="GO:0009103">
    <property type="term" value="P:lipopolysaccharide biosynthetic process"/>
    <property type="evidence" value="ECO:0007669"/>
    <property type="project" value="TreeGrafter"/>
</dbReference>
<proteinExistence type="predicted"/>
<keyword evidence="7" id="KW-0479">Metal-binding</keyword>
<feature type="transmembrane region" description="Helical" evidence="8">
    <location>
        <begin position="310"/>
        <end position="327"/>
    </location>
</feature>
<dbReference type="Proteomes" id="UP000676246">
    <property type="component" value="Unassembled WGS sequence"/>
</dbReference>
<evidence type="ECO:0000256" key="4">
    <source>
        <dbReference type="ARBA" id="ARBA00022692"/>
    </source>
</evidence>
<dbReference type="GO" id="GO:0044038">
    <property type="term" value="P:cell wall macromolecule biosynthetic process"/>
    <property type="evidence" value="ECO:0007669"/>
    <property type="project" value="TreeGrafter"/>
</dbReference>
<dbReference type="GO" id="GO:0005886">
    <property type="term" value="C:plasma membrane"/>
    <property type="evidence" value="ECO:0007669"/>
    <property type="project" value="UniProtKB-SubCell"/>
</dbReference>
<feature type="transmembrane region" description="Helical" evidence="8">
    <location>
        <begin position="103"/>
        <end position="122"/>
    </location>
</feature>
<gene>
    <name evidence="9" type="ORF">KAK03_04025</name>
</gene>
<evidence type="ECO:0000313" key="10">
    <source>
        <dbReference type="Proteomes" id="UP000676246"/>
    </source>
</evidence>
<protein>
    <submittedName>
        <fullName evidence="9">Glycosyltransferase family 4 protein</fullName>
    </submittedName>
</protein>
<reference evidence="9 10" key="1">
    <citation type="submission" date="2021-04" db="EMBL/GenBank/DDBJ databases">
        <title>The genome sequence of Ideonella sp. 3Y2.</title>
        <authorList>
            <person name="Liu Y."/>
        </authorList>
    </citation>
    <scope>NUCLEOTIDE SEQUENCE [LARGE SCALE GENOMIC DNA]</scope>
    <source>
        <strain evidence="9 10">3Y2</strain>
    </source>
</reference>
<dbReference type="GO" id="GO:0071555">
    <property type="term" value="P:cell wall organization"/>
    <property type="evidence" value="ECO:0007669"/>
    <property type="project" value="TreeGrafter"/>
</dbReference>
<dbReference type="PANTHER" id="PTHR22926">
    <property type="entry name" value="PHOSPHO-N-ACETYLMURAMOYL-PENTAPEPTIDE-TRANSFERASE"/>
    <property type="match status" value="1"/>
</dbReference>
<feature type="transmembrane region" description="Helical" evidence="8">
    <location>
        <begin position="161"/>
        <end position="181"/>
    </location>
</feature>
<evidence type="ECO:0000256" key="8">
    <source>
        <dbReference type="SAM" id="Phobius"/>
    </source>
</evidence>
<feature type="binding site" evidence="7">
    <location>
        <position position="216"/>
    </location>
    <ligand>
        <name>Mg(2+)</name>
        <dbReference type="ChEBI" id="CHEBI:18420"/>
    </ligand>
</feature>
<keyword evidence="2" id="KW-1003">Cell membrane</keyword>
<keyword evidence="10" id="KW-1185">Reference proteome</keyword>
<keyword evidence="6 8" id="KW-0472">Membrane</keyword>
<name>A0A941BFP6_9BURK</name>
<feature type="transmembrane region" description="Helical" evidence="8">
    <location>
        <begin position="134"/>
        <end position="155"/>
    </location>
</feature>
<evidence type="ECO:0000256" key="6">
    <source>
        <dbReference type="ARBA" id="ARBA00023136"/>
    </source>
</evidence>
<dbReference type="InterPro" id="IPR000715">
    <property type="entry name" value="Glycosyl_transferase_4"/>
</dbReference>
<comment type="subcellular location">
    <subcellularLocation>
        <location evidence="1">Cell membrane</location>
        <topology evidence="1">Multi-pass membrane protein</topology>
    </subcellularLocation>
</comment>
<keyword evidence="4 8" id="KW-0812">Transmembrane</keyword>
<accession>A0A941BFP6</accession>
<feature type="binding site" evidence="7">
    <location>
        <position position="156"/>
    </location>
    <ligand>
        <name>Mg(2+)</name>
        <dbReference type="ChEBI" id="CHEBI:18420"/>
    </ligand>
</feature>
<evidence type="ECO:0000256" key="3">
    <source>
        <dbReference type="ARBA" id="ARBA00022679"/>
    </source>
</evidence>
<feature type="transmembrane region" description="Helical" evidence="8">
    <location>
        <begin position="333"/>
        <end position="353"/>
    </location>
</feature>
<dbReference type="Pfam" id="PF00953">
    <property type="entry name" value="Glycos_transf_4"/>
    <property type="match status" value="1"/>
</dbReference>
<dbReference type="GO" id="GO:0046872">
    <property type="term" value="F:metal ion binding"/>
    <property type="evidence" value="ECO:0007669"/>
    <property type="project" value="UniProtKB-KW"/>
</dbReference>
<keyword evidence="3" id="KW-0808">Transferase</keyword>
<dbReference type="PANTHER" id="PTHR22926:SF3">
    <property type="entry name" value="UNDECAPRENYL-PHOSPHATE ALPHA-N-ACETYLGLUCOSAMINYL 1-PHOSPHATE TRANSFERASE"/>
    <property type="match status" value="1"/>
</dbReference>
<sequence>MEILLTSFTVAWVLTLIAVRSSRHFAHLSHDNDLSGPQKIHAEPVPRIGGLGIFGGVLAAVVLLDWRGGPGWSFGALLMMAAVPAFAAGFIEDLLKSVSPLRRLLATAASAALAAVLVDALVRRTDIPGLDWVAASTVGAAVLTIPAVAGIANAVNIIDGFNGLASMCSMLMLAAIAYVAFQVGDQELVYLAVAGIGAVLGFFLWNYPAGQIFLGDGGAYFLGFFVAELGVLLIVRNQQVSPLFPLVVCIYPVFETLFSIYRRVVVRGHHASHPDGVHLHSLVFKRLMRWAVGSQDPRQRTRRNSLTSPYLWVLCSLPLAPAVLSWHSSAIQAALLVTFALIYVALYSRIVTFRTPRWLIFRR</sequence>
<organism evidence="9 10">
    <name type="scientific">Ideonella alba</name>
    <dbReference type="NCBI Taxonomy" id="2824118"/>
    <lineage>
        <taxon>Bacteria</taxon>
        <taxon>Pseudomonadati</taxon>
        <taxon>Pseudomonadota</taxon>
        <taxon>Betaproteobacteria</taxon>
        <taxon>Burkholderiales</taxon>
        <taxon>Sphaerotilaceae</taxon>
        <taxon>Ideonella</taxon>
    </lineage>
</organism>
<dbReference type="AlphaFoldDB" id="A0A941BFP6"/>
<evidence type="ECO:0000256" key="1">
    <source>
        <dbReference type="ARBA" id="ARBA00004651"/>
    </source>
</evidence>
<feature type="transmembrane region" description="Helical" evidence="8">
    <location>
        <begin position="71"/>
        <end position="91"/>
    </location>
</feature>
<dbReference type="CDD" id="cd06912">
    <property type="entry name" value="GT_MraY_like"/>
    <property type="match status" value="1"/>
</dbReference>
<dbReference type="GO" id="GO:0016780">
    <property type="term" value="F:phosphotransferase activity, for other substituted phosphate groups"/>
    <property type="evidence" value="ECO:0007669"/>
    <property type="project" value="InterPro"/>
</dbReference>
<feature type="transmembrane region" description="Helical" evidence="8">
    <location>
        <begin position="45"/>
        <end position="64"/>
    </location>
</feature>
<keyword evidence="7" id="KW-0460">Magnesium</keyword>
<evidence type="ECO:0000313" key="9">
    <source>
        <dbReference type="EMBL" id="MBQ0929643.1"/>
    </source>
</evidence>
<keyword evidence="5 8" id="KW-1133">Transmembrane helix</keyword>
<evidence type="ECO:0000256" key="2">
    <source>
        <dbReference type="ARBA" id="ARBA00022475"/>
    </source>
</evidence>
<dbReference type="RefSeq" id="WP_210851901.1">
    <property type="nucleotide sequence ID" value="NZ_JAGQDD010000002.1"/>
</dbReference>
<evidence type="ECO:0000256" key="5">
    <source>
        <dbReference type="ARBA" id="ARBA00022989"/>
    </source>
</evidence>
<dbReference type="EMBL" id="JAGQDD010000002">
    <property type="protein sequence ID" value="MBQ0929643.1"/>
    <property type="molecule type" value="Genomic_DNA"/>
</dbReference>